<keyword evidence="7" id="KW-0812">Transmembrane</keyword>
<evidence type="ECO:0000313" key="10">
    <source>
        <dbReference type="Proteomes" id="UP000216533"/>
    </source>
</evidence>
<reference evidence="9 10" key="1">
    <citation type="submission" date="2017-07" db="EMBL/GenBank/DDBJ databases">
        <title>Draft whole genome sequences of clinical Proprionibacteriaceae strains.</title>
        <authorList>
            <person name="Bernier A.-M."/>
            <person name="Bernard K."/>
            <person name="Domingo M.-C."/>
        </authorList>
    </citation>
    <scope>NUCLEOTIDE SEQUENCE [LARGE SCALE GENOMIC DNA]</scope>
    <source>
        <strain evidence="9 10">NML 160184</strain>
    </source>
</reference>
<evidence type="ECO:0000256" key="3">
    <source>
        <dbReference type="ARBA" id="ARBA00023002"/>
    </source>
</evidence>
<dbReference type="AlphaFoldDB" id="A0A255EA21"/>
<dbReference type="EMBL" id="NMVI01000015">
    <property type="protein sequence ID" value="OYN87771.1"/>
    <property type="molecule type" value="Genomic_DNA"/>
</dbReference>
<dbReference type="PANTHER" id="PTHR13887:SF14">
    <property type="entry name" value="DISULFIDE BOND FORMATION PROTEIN D"/>
    <property type="match status" value="1"/>
</dbReference>
<dbReference type="CDD" id="cd02972">
    <property type="entry name" value="DsbA_family"/>
    <property type="match status" value="1"/>
</dbReference>
<feature type="region of interest" description="Disordered" evidence="6">
    <location>
        <begin position="1"/>
        <end position="131"/>
    </location>
</feature>
<dbReference type="InterPro" id="IPR012336">
    <property type="entry name" value="Thioredoxin-like_fold"/>
</dbReference>
<keyword evidence="4" id="KW-1015">Disulfide bond</keyword>
<keyword evidence="2" id="KW-0732">Signal</keyword>
<feature type="domain" description="Thioredoxin-like fold" evidence="8">
    <location>
        <begin position="201"/>
        <end position="348"/>
    </location>
</feature>
<evidence type="ECO:0000256" key="1">
    <source>
        <dbReference type="ARBA" id="ARBA00005791"/>
    </source>
</evidence>
<dbReference type="PANTHER" id="PTHR13887">
    <property type="entry name" value="GLUTATHIONE S-TRANSFERASE KAPPA"/>
    <property type="match status" value="1"/>
</dbReference>
<dbReference type="Pfam" id="PF13462">
    <property type="entry name" value="Thioredoxin_4"/>
    <property type="match status" value="1"/>
</dbReference>
<evidence type="ECO:0000313" key="9">
    <source>
        <dbReference type="EMBL" id="OYN87771.1"/>
    </source>
</evidence>
<comment type="caution">
    <text evidence="9">The sequence shown here is derived from an EMBL/GenBank/DDBJ whole genome shotgun (WGS) entry which is preliminary data.</text>
</comment>
<feature type="compositionally biased region" description="Basic and acidic residues" evidence="6">
    <location>
        <begin position="21"/>
        <end position="43"/>
    </location>
</feature>
<comment type="similarity">
    <text evidence="1">Belongs to the thioredoxin family. DsbA subfamily.</text>
</comment>
<evidence type="ECO:0000256" key="6">
    <source>
        <dbReference type="SAM" id="MobiDB-lite"/>
    </source>
</evidence>
<feature type="compositionally biased region" description="Acidic residues" evidence="6">
    <location>
        <begin position="44"/>
        <end position="54"/>
    </location>
</feature>
<keyword evidence="5" id="KW-0676">Redox-active center</keyword>
<feature type="compositionally biased region" description="Basic and acidic residues" evidence="6">
    <location>
        <begin position="116"/>
        <end position="131"/>
    </location>
</feature>
<dbReference type="Proteomes" id="UP000216533">
    <property type="component" value="Unassembled WGS sequence"/>
</dbReference>
<gene>
    <name evidence="9" type="ORF">CGZ92_05735</name>
</gene>
<evidence type="ECO:0000256" key="2">
    <source>
        <dbReference type="ARBA" id="ARBA00022729"/>
    </source>
</evidence>
<keyword evidence="7" id="KW-1133">Transmembrane helix</keyword>
<accession>A0A255EA21</accession>
<evidence type="ECO:0000259" key="8">
    <source>
        <dbReference type="Pfam" id="PF13462"/>
    </source>
</evidence>
<evidence type="ECO:0000256" key="5">
    <source>
        <dbReference type="ARBA" id="ARBA00023284"/>
    </source>
</evidence>
<dbReference type="Gene3D" id="3.40.30.10">
    <property type="entry name" value="Glutaredoxin"/>
    <property type="match status" value="1"/>
</dbReference>
<keyword evidence="3" id="KW-0560">Oxidoreductase</keyword>
<protein>
    <recommendedName>
        <fullName evidence="8">Thioredoxin-like fold domain-containing protein</fullName>
    </recommendedName>
</protein>
<dbReference type="SUPFAM" id="SSF52833">
    <property type="entry name" value="Thioredoxin-like"/>
    <property type="match status" value="1"/>
</dbReference>
<evidence type="ECO:0000256" key="7">
    <source>
        <dbReference type="SAM" id="Phobius"/>
    </source>
</evidence>
<proteinExistence type="inferred from homology"/>
<dbReference type="GO" id="GO:0016491">
    <property type="term" value="F:oxidoreductase activity"/>
    <property type="evidence" value="ECO:0007669"/>
    <property type="project" value="UniProtKB-KW"/>
</dbReference>
<keyword evidence="7" id="KW-0472">Membrane</keyword>
<dbReference type="InterPro" id="IPR036249">
    <property type="entry name" value="Thioredoxin-like_sf"/>
</dbReference>
<feature type="compositionally biased region" description="Low complexity" evidence="6">
    <location>
        <begin position="55"/>
        <end position="113"/>
    </location>
</feature>
<feature type="transmembrane region" description="Helical" evidence="7">
    <location>
        <begin position="149"/>
        <end position="173"/>
    </location>
</feature>
<organism evidence="9 10">
    <name type="scientific">Parenemella sanctibonifatiensis</name>
    <dbReference type="NCBI Taxonomy" id="2016505"/>
    <lineage>
        <taxon>Bacteria</taxon>
        <taxon>Bacillati</taxon>
        <taxon>Actinomycetota</taxon>
        <taxon>Actinomycetes</taxon>
        <taxon>Propionibacteriales</taxon>
        <taxon>Propionibacteriaceae</taxon>
        <taxon>Parenemella</taxon>
    </lineage>
</organism>
<name>A0A255EA21_9ACTN</name>
<evidence type="ECO:0000256" key="4">
    <source>
        <dbReference type="ARBA" id="ARBA00023157"/>
    </source>
</evidence>
<sequence>MSMSDRSSVPGGRSGKSNGSRRSDRTSATERSRKAGEASAKDAEDVDDVDESTDADTATESKSTTRKTGTAGKASAAKGNSSKASAQGSSAKASSSKTGATSAAGRTSTGAKSKSARAEEAKRKEQSDRRAALAERRLKEARKARTKKMVLWFLAILAAVALIAGAVFGYQWLQNRNRVPDIPVQLNADESAVAFYPGQAPDAPVVTLYYDYQCPYCRTFEDANGETLVQLATEGKIQLEYHPMIFLDQGSGSDNSLRATSAAMCTITTPRFFAFHDKLFDTQGSQWPDEMLFDLAEEADITGDDLDRMRECYDNRQMESWVQNANQTAFDAGITGTPAMTVNGQEVNLGMVTSPEDLEPLIMQTAGA</sequence>